<reference evidence="1" key="2">
    <citation type="submission" date="2020-09" db="EMBL/GenBank/DDBJ databases">
        <authorList>
            <person name="Sun Q."/>
            <person name="Ohkuma M."/>
        </authorList>
    </citation>
    <scope>NUCLEOTIDE SEQUENCE</scope>
    <source>
        <strain evidence="1">JCM 19831</strain>
    </source>
</reference>
<comment type="caution">
    <text evidence="1">The sequence shown here is derived from an EMBL/GenBank/DDBJ whole genome shotgun (WGS) entry which is preliminary data.</text>
</comment>
<protein>
    <recommendedName>
        <fullName evidence="3">OmdA domain containing protein</fullName>
    </recommendedName>
</protein>
<evidence type="ECO:0008006" key="3">
    <source>
        <dbReference type="Google" id="ProtNLM"/>
    </source>
</evidence>
<evidence type="ECO:0000313" key="1">
    <source>
        <dbReference type="EMBL" id="GGM13892.1"/>
    </source>
</evidence>
<dbReference type="AlphaFoldDB" id="A0A917WLJ6"/>
<name>A0A917WLJ6_9ACTN</name>
<organism evidence="1 2">
    <name type="scientific">Dactylosporangium sucinum</name>
    <dbReference type="NCBI Taxonomy" id="1424081"/>
    <lineage>
        <taxon>Bacteria</taxon>
        <taxon>Bacillati</taxon>
        <taxon>Actinomycetota</taxon>
        <taxon>Actinomycetes</taxon>
        <taxon>Micromonosporales</taxon>
        <taxon>Micromonosporaceae</taxon>
        <taxon>Dactylosporangium</taxon>
    </lineage>
</organism>
<accession>A0A917WLJ6</accession>
<evidence type="ECO:0000313" key="2">
    <source>
        <dbReference type="Proteomes" id="UP000642070"/>
    </source>
</evidence>
<gene>
    <name evidence="1" type="ORF">GCM10007977_013670</name>
</gene>
<dbReference type="Pfam" id="PF13376">
    <property type="entry name" value="OmdA"/>
    <property type="match status" value="1"/>
</dbReference>
<sequence>MTLVFTSVAAWDEWLLANASSAGEAWLRIAKKGASGPGLSAAEAGDVALCHGWIDSHRRALDDRYFLQRYSPRRPGSPWSRVNVERVSALAAAGRLRPGGLASVAAAQSDGRWAAAYEAQRTAETPPDLVEALAANAPARAAYSALTRSAQYALFLPLLKARTPAARSRALTRAVAHLTPGRNDP</sequence>
<keyword evidence="2" id="KW-1185">Reference proteome</keyword>
<dbReference type="RefSeq" id="WP_190248844.1">
    <property type="nucleotide sequence ID" value="NZ_BMPI01000005.1"/>
</dbReference>
<proteinExistence type="predicted"/>
<reference evidence="1" key="1">
    <citation type="journal article" date="2014" name="Int. J. Syst. Evol. Microbiol.">
        <title>Complete genome sequence of Corynebacterium casei LMG S-19264T (=DSM 44701T), isolated from a smear-ripened cheese.</title>
        <authorList>
            <consortium name="US DOE Joint Genome Institute (JGI-PGF)"/>
            <person name="Walter F."/>
            <person name="Albersmeier A."/>
            <person name="Kalinowski J."/>
            <person name="Ruckert C."/>
        </authorList>
    </citation>
    <scope>NUCLEOTIDE SEQUENCE</scope>
    <source>
        <strain evidence="1">JCM 19831</strain>
    </source>
</reference>
<dbReference type="Proteomes" id="UP000642070">
    <property type="component" value="Unassembled WGS sequence"/>
</dbReference>
<dbReference type="EMBL" id="BMPI01000005">
    <property type="protein sequence ID" value="GGM13892.1"/>
    <property type="molecule type" value="Genomic_DNA"/>
</dbReference>